<gene>
    <name evidence="2" type="ORF">AB8B22_01750</name>
</gene>
<accession>A0AB39VHZ7</accession>
<feature type="transmembrane region" description="Helical" evidence="1">
    <location>
        <begin position="18"/>
        <end position="42"/>
    </location>
</feature>
<keyword evidence="1" id="KW-0812">Transmembrane</keyword>
<sequence length="58" mass="6897">MIVLNFIILENIFETLKYLMAIITGLWIYWIISHIIGTVKFLKNEDYSYKFSANILKP</sequence>
<dbReference type="RefSeq" id="WP_211615943.1">
    <property type="nucleotide sequence ID" value="NZ_CP165644.1"/>
</dbReference>
<dbReference type="AlphaFoldDB" id="A0AB39VHZ7"/>
<name>A0AB39VHZ7_9FUSO</name>
<evidence type="ECO:0000313" key="2">
    <source>
        <dbReference type="EMBL" id="XDU67160.1"/>
    </source>
</evidence>
<organism evidence="2">
    <name type="scientific">Leptotrichia rugosa</name>
    <dbReference type="NCBI Taxonomy" id="3239302"/>
    <lineage>
        <taxon>Bacteria</taxon>
        <taxon>Fusobacteriati</taxon>
        <taxon>Fusobacteriota</taxon>
        <taxon>Fusobacteriia</taxon>
        <taxon>Fusobacteriales</taxon>
        <taxon>Leptotrichiaceae</taxon>
        <taxon>Leptotrichia</taxon>
    </lineage>
</organism>
<proteinExistence type="predicted"/>
<reference evidence="2" key="1">
    <citation type="submission" date="2024-07" db="EMBL/GenBank/DDBJ databases">
        <authorList>
            <person name="Li X.-J."/>
            <person name="Wang X."/>
        </authorList>
    </citation>
    <scope>NUCLEOTIDE SEQUENCE</scope>
    <source>
        <strain evidence="2">HSP-334</strain>
    </source>
</reference>
<keyword evidence="1" id="KW-1133">Transmembrane helix</keyword>
<evidence type="ECO:0000256" key="1">
    <source>
        <dbReference type="SAM" id="Phobius"/>
    </source>
</evidence>
<dbReference type="KEGG" id="lrug:AB8B22_01750"/>
<protein>
    <submittedName>
        <fullName evidence="2">Uncharacterized protein</fullName>
    </submittedName>
</protein>
<keyword evidence="1" id="KW-0472">Membrane</keyword>
<dbReference type="EMBL" id="CP165644">
    <property type="protein sequence ID" value="XDU67160.1"/>
    <property type="molecule type" value="Genomic_DNA"/>
</dbReference>